<evidence type="ECO:0000313" key="9">
    <source>
        <dbReference type="EMBL" id="GEO07069.1"/>
    </source>
</evidence>
<dbReference type="InterPro" id="IPR035906">
    <property type="entry name" value="MetI-like_sf"/>
</dbReference>
<evidence type="ECO:0000256" key="4">
    <source>
        <dbReference type="ARBA" id="ARBA00022692"/>
    </source>
</evidence>
<dbReference type="RefSeq" id="WP_146904500.1">
    <property type="nucleotide sequence ID" value="NZ_BJYS01000050.1"/>
</dbReference>
<protein>
    <recommendedName>
        <fullName evidence="8">ABC transmembrane type-1 domain-containing protein</fullName>
    </recommendedName>
</protein>
<evidence type="ECO:0000313" key="10">
    <source>
        <dbReference type="Proteomes" id="UP000321532"/>
    </source>
</evidence>
<evidence type="ECO:0000256" key="2">
    <source>
        <dbReference type="ARBA" id="ARBA00022448"/>
    </source>
</evidence>
<evidence type="ECO:0000259" key="8">
    <source>
        <dbReference type="PROSITE" id="PS50928"/>
    </source>
</evidence>
<comment type="caution">
    <text evidence="9">The sequence shown here is derived from an EMBL/GenBank/DDBJ whole genome shotgun (WGS) entry which is preliminary data.</text>
</comment>
<evidence type="ECO:0000256" key="7">
    <source>
        <dbReference type="RuleBase" id="RU363032"/>
    </source>
</evidence>
<proteinExistence type="inferred from homology"/>
<keyword evidence="4 7" id="KW-0812">Transmembrane</keyword>
<dbReference type="PROSITE" id="PS50928">
    <property type="entry name" value="ABC_TM1"/>
    <property type="match status" value="1"/>
</dbReference>
<dbReference type="PANTHER" id="PTHR43163">
    <property type="entry name" value="DIPEPTIDE TRANSPORT SYSTEM PERMEASE PROTEIN DPPB-RELATED"/>
    <property type="match status" value="1"/>
</dbReference>
<dbReference type="Proteomes" id="UP000321532">
    <property type="component" value="Unassembled WGS sequence"/>
</dbReference>
<dbReference type="CDD" id="cd06261">
    <property type="entry name" value="TM_PBP2"/>
    <property type="match status" value="1"/>
</dbReference>
<dbReference type="Gene3D" id="1.10.3720.10">
    <property type="entry name" value="MetI-like"/>
    <property type="match status" value="1"/>
</dbReference>
<feature type="transmembrane region" description="Helical" evidence="7">
    <location>
        <begin position="424"/>
        <end position="448"/>
    </location>
</feature>
<evidence type="ECO:0000256" key="5">
    <source>
        <dbReference type="ARBA" id="ARBA00022989"/>
    </source>
</evidence>
<feature type="domain" description="ABC transmembrane type-1" evidence="8">
    <location>
        <begin position="232"/>
        <end position="443"/>
    </location>
</feature>
<accession>A0A512B548</accession>
<sequence>MLGYFLKRLLLILPTVWLIGSLVFLLSRIIPGRYSDIKTEAEMSAVGGGSFKNNRKIYLRQLQESGEDKPLFYFSVRNRAQPDTLKKVFPEQDQTLLQNLLNRHGNWPLVAAYYQSLTHLNAATEMSAGSTPANWQENVQTLFQTADPAVISHVLGELMVQTTTYKPKVAALQERFTQMQQHPKPIYLLTPRIRWHGSQNQYHLWLQGLLAGDLGKSIRFKEPVTRVIAEAIGNTMLLLAGSVALTFAVSIKLALALCRWRNGRSAVLNILYALDSTPLFILAQLLFTYLAGPGYLGWFPVFGLGEEEPASNWLEWILNRLWHLLLPALCLLLTSLPYITTQLYQNLQQVLNQQFVITARAKGLSEESVLQQHAFRNSLLPLITLFTGSLPGIIAGALVIEYIFGIPGTGLLLVDSVTGRDYPVIIGLVLLIATIQAFAHLLADYLYFLADPRTRLQPA</sequence>
<comment type="subcellular location">
    <subcellularLocation>
        <location evidence="1 7">Cell membrane</location>
        <topology evidence="1 7">Multi-pass membrane protein</topology>
    </subcellularLocation>
</comment>
<keyword evidence="3" id="KW-1003">Cell membrane</keyword>
<reference evidence="9 10" key="1">
    <citation type="submission" date="2019-07" db="EMBL/GenBank/DDBJ databases">
        <title>Whole genome shotgun sequence of Adhaeribacter aerolatus NBRC 106133.</title>
        <authorList>
            <person name="Hosoyama A."/>
            <person name="Uohara A."/>
            <person name="Ohji S."/>
            <person name="Ichikawa N."/>
        </authorList>
    </citation>
    <scope>NUCLEOTIDE SEQUENCE [LARGE SCALE GENOMIC DNA]</scope>
    <source>
        <strain evidence="9 10">NBRC 106133</strain>
    </source>
</reference>
<comment type="similarity">
    <text evidence="7">Belongs to the binding-protein-dependent transport system permease family.</text>
</comment>
<feature type="transmembrane region" description="Helical" evidence="7">
    <location>
        <begin position="236"/>
        <end position="258"/>
    </location>
</feature>
<dbReference type="AlphaFoldDB" id="A0A512B548"/>
<dbReference type="InterPro" id="IPR000515">
    <property type="entry name" value="MetI-like"/>
</dbReference>
<keyword evidence="6 7" id="KW-0472">Membrane</keyword>
<dbReference type="PANTHER" id="PTHR43163:SF6">
    <property type="entry name" value="DIPEPTIDE TRANSPORT SYSTEM PERMEASE PROTEIN DPPB-RELATED"/>
    <property type="match status" value="1"/>
</dbReference>
<dbReference type="Pfam" id="PF00528">
    <property type="entry name" value="BPD_transp_1"/>
    <property type="match status" value="1"/>
</dbReference>
<keyword evidence="5 7" id="KW-1133">Transmembrane helix</keyword>
<feature type="transmembrane region" description="Helical" evidence="7">
    <location>
        <begin position="279"/>
        <end position="301"/>
    </location>
</feature>
<organism evidence="9 10">
    <name type="scientific">Adhaeribacter aerolatus</name>
    <dbReference type="NCBI Taxonomy" id="670289"/>
    <lineage>
        <taxon>Bacteria</taxon>
        <taxon>Pseudomonadati</taxon>
        <taxon>Bacteroidota</taxon>
        <taxon>Cytophagia</taxon>
        <taxon>Cytophagales</taxon>
        <taxon>Hymenobacteraceae</taxon>
        <taxon>Adhaeribacter</taxon>
    </lineage>
</organism>
<keyword evidence="10" id="KW-1185">Reference proteome</keyword>
<feature type="transmembrane region" description="Helical" evidence="7">
    <location>
        <begin position="321"/>
        <end position="339"/>
    </location>
</feature>
<dbReference type="GO" id="GO:0005886">
    <property type="term" value="C:plasma membrane"/>
    <property type="evidence" value="ECO:0007669"/>
    <property type="project" value="UniProtKB-SubCell"/>
</dbReference>
<dbReference type="EMBL" id="BJYS01000050">
    <property type="protein sequence ID" value="GEO07069.1"/>
    <property type="molecule type" value="Genomic_DNA"/>
</dbReference>
<name>A0A512B548_9BACT</name>
<evidence type="ECO:0000256" key="6">
    <source>
        <dbReference type="ARBA" id="ARBA00023136"/>
    </source>
</evidence>
<keyword evidence="2 7" id="KW-0813">Transport</keyword>
<dbReference type="SUPFAM" id="SSF161098">
    <property type="entry name" value="MetI-like"/>
    <property type="match status" value="1"/>
</dbReference>
<feature type="transmembrane region" description="Helical" evidence="7">
    <location>
        <begin position="379"/>
        <end position="404"/>
    </location>
</feature>
<dbReference type="OrthoDB" id="24153at2"/>
<evidence type="ECO:0000256" key="3">
    <source>
        <dbReference type="ARBA" id="ARBA00022475"/>
    </source>
</evidence>
<dbReference type="GO" id="GO:0055085">
    <property type="term" value="P:transmembrane transport"/>
    <property type="evidence" value="ECO:0007669"/>
    <property type="project" value="InterPro"/>
</dbReference>
<evidence type="ECO:0000256" key="1">
    <source>
        <dbReference type="ARBA" id="ARBA00004651"/>
    </source>
</evidence>
<gene>
    <name evidence="9" type="ORF">AAE02nite_47330</name>
</gene>